<evidence type="ECO:0000256" key="1">
    <source>
        <dbReference type="ARBA" id="ARBA00022490"/>
    </source>
</evidence>
<dbReference type="SUPFAM" id="SSF75420">
    <property type="entry name" value="YhbC-like, N-terminal domain"/>
    <property type="match status" value="1"/>
</dbReference>
<protein>
    <recommendedName>
        <fullName evidence="3">Ribosome maturation factor RimP N-terminal domain-containing protein</fullName>
    </recommendedName>
</protein>
<dbReference type="NCBIfam" id="NF002531">
    <property type="entry name" value="PRK02001.1"/>
    <property type="match status" value="1"/>
</dbReference>
<evidence type="ECO:0000259" key="3">
    <source>
        <dbReference type="Pfam" id="PF02576"/>
    </source>
</evidence>
<dbReference type="PANTHER" id="PTHR33867:SF1">
    <property type="entry name" value="RIBOSOME MATURATION FACTOR RIMP"/>
    <property type="match status" value="1"/>
</dbReference>
<dbReference type="AlphaFoldDB" id="A0A3B0UD52"/>
<gene>
    <name evidence="4" type="ORF">MNBD_BACTEROID01-1805</name>
</gene>
<dbReference type="GO" id="GO:0006412">
    <property type="term" value="P:translation"/>
    <property type="evidence" value="ECO:0007669"/>
    <property type="project" value="TreeGrafter"/>
</dbReference>
<dbReference type="HAMAP" id="MF_01077">
    <property type="entry name" value="RimP"/>
    <property type="match status" value="1"/>
</dbReference>
<proteinExistence type="inferred from homology"/>
<feature type="non-terminal residue" evidence="4">
    <location>
        <position position="124"/>
    </location>
</feature>
<dbReference type="InterPro" id="IPR028989">
    <property type="entry name" value="RimP_N"/>
</dbReference>
<keyword evidence="1" id="KW-0963">Cytoplasm</keyword>
<dbReference type="InterPro" id="IPR035956">
    <property type="entry name" value="RimP_N_sf"/>
</dbReference>
<keyword evidence="2" id="KW-0690">Ribosome biogenesis</keyword>
<evidence type="ECO:0000256" key="2">
    <source>
        <dbReference type="ARBA" id="ARBA00022517"/>
    </source>
</evidence>
<dbReference type="GO" id="GO:0000028">
    <property type="term" value="P:ribosomal small subunit assembly"/>
    <property type="evidence" value="ECO:0007669"/>
    <property type="project" value="TreeGrafter"/>
</dbReference>
<dbReference type="EMBL" id="UOEP01000190">
    <property type="protein sequence ID" value="VAW23277.1"/>
    <property type="molecule type" value="Genomic_DNA"/>
</dbReference>
<dbReference type="InterPro" id="IPR003728">
    <property type="entry name" value="Ribosome_maturation_RimP"/>
</dbReference>
<dbReference type="PANTHER" id="PTHR33867">
    <property type="entry name" value="RIBOSOME MATURATION FACTOR RIMP"/>
    <property type="match status" value="1"/>
</dbReference>
<reference evidence="4" key="1">
    <citation type="submission" date="2018-06" db="EMBL/GenBank/DDBJ databases">
        <authorList>
            <person name="Zhirakovskaya E."/>
        </authorList>
    </citation>
    <scope>NUCLEOTIDE SEQUENCE</scope>
</reference>
<dbReference type="Pfam" id="PF02576">
    <property type="entry name" value="RimP_N"/>
    <property type="match status" value="1"/>
</dbReference>
<name>A0A3B0UD52_9ZZZZ</name>
<sequence>MIDKGKIVELAHKNLADGMFLVDVTVSANNVINVYIDSNKGITIKDCIAISRGIEGNLDREKEDFELQVSSSGLGQPFKVIQQYINNIGKSVEVISKDGLRTEGVLIEANEDGVILETRKREKV</sequence>
<evidence type="ECO:0000313" key="4">
    <source>
        <dbReference type="EMBL" id="VAW23277.1"/>
    </source>
</evidence>
<accession>A0A3B0UD52</accession>
<organism evidence="4">
    <name type="scientific">hydrothermal vent metagenome</name>
    <dbReference type="NCBI Taxonomy" id="652676"/>
    <lineage>
        <taxon>unclassified sequences</taxon>
        <taxon>metagenomes</taxon>
        <taxon>ecological metagenomes</taxon>
    </lineage>
</organism>
<feature type="domain" description="Ribosome maturation factor RimP N-terminal" evidence="3">
    <location>
        <begin position="18"/>
        <end position="74"/>
    </location>
</feature>
<dbReference type="GO" id="GO:0005829">
    <property type="term" value="C:cytosol"/>
    <property type="evidence" value="ECO:0007669"/>
    <property type="project" value="TreeGrafter"/>
</dbReference>
<dbReference type="Gene3D" id="3.30.300.70">
    <property type="entry name" value="RimP-like superfamily, N-terminal"/>
    <property type="match status" value="1"/>
</dbReference>